<keyword evidence="3" id="KW-1185">Reference proteome</keyword>
<dbReference type="Proteomes" id="UP000026961">
    <property type="component" value="Chromosome 9"/>
</dbReference>
<reference evidence="2" key="2">
    <citation type="submission" date="2018-05" db="EMBL/GenBank/DDBJ databases">
        <title>OgluRS3 (Oryza glumaepatula Reference Sequence Version 3).</title>
        <authorList>
            <person name="Zhang J."/>
            <person name="Kudrna D."/>
            <person name="Lee S."/>
            <person name="Talag J."/>
            <person name="Welchert J."/>
            <person name="Wing R.A."/>
        </authorList>
    </citation>
    <scope>NUCLEOTIDE SEQUENCE [LARGE SCALE GENOMIC DNA]</scope>
</reference>
<organism evidence="2">
    <name type="scientific">Oryza glumipatula</name>
    <dbReference type="NCBI Taxonomy" id="40148"/>
    <lineage>
        <taxon>Eukaryota</taxon>
        <taxon>Viridiplantae</taxon>
        <taxon>Streptophyta</taxon>
        <taxon>Embryophyta</taxon>
        <taxon>Tracheophyta</taxon>
        <taxon>Spermatophyta</taxon>
        <taxon>Magnoliopsida</taxon>
        <taxon>Liliopsida</taxon>
        <taxon>Poales</taxon>
        <taxon>Poaceae</taxon>
        <taxon>BOP clade</taxon>
        <taxon>Oryzoideae</taxon>
        <taxon>Oryzeae</taxon>
        <taxon>Oryzinae</taxon>
        <taxon>Oryza</taxon>
    </lineage>
</organism>
<feature type="compositionally biased region" description="Basic and acidic residues" evidence="1">
    <location>
        <begin position="311"/>
        <end position="325"/>
    </location>
</feature>
<proteinExistence type="predicted"/>
<feature type="compositionally biased region" description="Basic and acidic residues" evidence="1">
    <location>
        <begin position="343"/>
        <end position="357"/>
    </location>
</feature>
<sequence length="357" mass="37497">MALAIGLVELHLAVPPALLDPLRVRARPLHEPAVLRRSDQDAAGPELPPLLRRRQRVDARVVEAELAGADELPRAVERAAVAGVGGLAAHGVLPPEVGVEEHHAADLVAVALDPFLPQPDRRVVRHVGAGAVAREHDAGRVAVRGEPGLRAVGAARGDDRPEGGERVVVGGRDGVLRGEAVVRRDDDGGDRRGEGGGVPVVERGRGGVDQERAAVEEEHDGELLPRLHTRREVETSGDAGGRVEDDVLGDDAVGGVAGWGRRDGLRAVEALDAAVLVHAQDAGHIELDLGSGGVHGGGGGGVRAAGLEADWDRELQEQSSKRSGEQSHTQQPTRQFWSGCCHLDGEQTARPTRDPLT</sequence>
<protein>
    <submittedName>
        <fullName evidence="2">Uncharacterized protein</fullName>
    </submittedName>
</protein>
<dbReference type="EnsemblPlants" id="OGLUM09G13470.2">
    <property type="protein sequence ID" value="OGLUM09G13470.2"/>
    <property type="gene ID" value="OGLUM09G13470"/>
</dbReference>
<dbReference type="Gramene" id="OGLUM09G13470.2">
    <property type="protein sequence ID" value="OGLUM09G13470.2"/>
    <property type="gene ID" value="OGLUM09G13470"/>
</dbReference>
<dbReference type="HOGENOM" id="CLU_777025_0_0_1"/>
<evidence type="ECO:0000313" key="2">
    <source>
        <dbReference type="EnsemblPlants" id="OGLUM09G13470.2"/>
    </source>
</evidence>
<feature type="region of interest" description="Disordered" evidence="1">
    <location>
        <begin position="182"/>
        <end position="246"/>
    </location>
</feature>
<accession>A0A0E0B3Y4</accession>
<dbReference type="AlphaFoldDB" id="A0A0E0B3Y4"/>
<evidence type="ECO:0000313" key="3">
    <source>
        <dbReference type="Proteomes" id="UP000026961"/>
    </source>
</evidence>
<feature type="compositionally biased region" description="Basic and acidic residues" evidence="1">
    <location>
        <begin position="182"/>
        <end position="194"/>
    </location>
</feature>
<evidence type="ECO:0000256" key="1">
    <source>
        <dbReference type="SAM" id="MobiDB-lite"/>
    </source>
</evidence>
<feature type="compositionally biased region" description="Basic and acidic residues" evidence="1">
    <location>
        <begin position="202"/>
        <end position="234"/>
    </location>
</feature>
<reference evidence="2" key="1">
    <citation type="submission" date="2015-04" db="UniProtKB">
        <authorList>
            <consortium name="EnsemblPlants"/>
        </authorList>
    </citation>
    <scope>IDENTIFICATION</scope>
</reference>
<feature type="compositionally biased region" description="Polar residues" evidence="1">
    <location>
        <begin position="326"/>
        <end position="336"/>
    </location>
</feature>
<name>A0A0E0B3Y4_9ORYZ</name>
<feature type="region of interest" description="Disordered" evidence="1">
    <location>
        <begin position="311"/>
        <end position="357"/>
    </location>
</feature>